<dbReference type="InterPro" id="IPR000845">
    <property type="entry name" value="Nucleoside_phosphorylase_d"/>
</dbReference>
<dbReference type="Gene3D" id="3.40.50.1580">
    <property type="entry name" value="Nucleoside phosphorylase domain"/>
    <property type="match status" value="1"/>
</dbReference>
<dbReference type="SUPFAM" id="SSF53167">
    <property type="entry name" value="Purine and uridine phosphorylases"/>
    <property type="match status" value="1"/>
</dbReference>
<dbReference type="GeneID" id="1475386"/>
<organism evidence="2 3">
    <name type="scientific">Methanosarcina acetivorans</name>
    <dbReference type="NCBI Taxonomy" id="2214"/>
    <lineage>
        <taxon>Archaea</taxon>
        <taxon>Methanobacteriati</taxon>
        <taxon>Methanobacteriota</taxon>
        <taxon>Stenosarchaea group</taxon>
        <taxon>Methanomicrobia</taxon>
        <taxon>Methanosarcinales</taxon>
        <taxon>Methanosarcinaceae</taxon>
        <taxon>Methanosarcina</taxon>
    </lineage>
</organism>
<comment type="caution">
    <text evidence="2">The sequence shown here is derived from an EMBL/GenBank/DDBJ whole genome shotgun (WGS) entry which is preliminary data.</text>
</comment>
<dbReference type="EMBL" id="DUJU01000187">
    <property type="protein sequence ID" value="HIH95632.1"/>
    <property type="molecule type" value="Genomic_DNA"/>
</dbReference>
<evidence type="ECO:0000313" key="3">
    <source>
        <dbReference type="Proteomes" id="UP000600774"/>
    </source>
</evidence>
<gene>
    <name evidence="2" type="ORF">HA338_17035</name>
</gene>
<evidence type="ECO:0000313" key="2">
    <source>
        <dbReference type="EMBL" id="HIH95632.1"/>
    </source>
</evidence>
<dbReference type="GO" id="GO:0005829">
    <property type="term" value="C:cytosol"/>
    <property type="evidence" value="ECO:0007669"/>
    <property type="project" value="TreeGrafter"/>
</dbReference>
<dbReference type="GO" id="GO:0009116">
    <property type="term" value="P:nucleoside metabolic process"/>
    <property type="evidence" value="ECO:0007669"/>
    <property type="project" value="InterPro"/>
</dbReference>
<dbReference type="GO" id="GO:0008782">
    <property type="term" value="F:adenosylhomocysteine nucleosidase activity"/>
    <property type="evidence" value="ECO:0007669"/>
    <property type="project" value="TreeGrafter"/>
</dbReference>
<protein>
    <recommendedName>
        <fullName evidence="1">Nucleoside phosphorylase domain-containing protein</fullName>
    </recommendedName>
</protein>
<sequence length="378" mass="42430">MAINQYMPISKEKTLELIDEKTRQFQHILDTATYDTRYNAEYREAYYGTKGLLNELFSEEEVKRFSRSVSASILFRVVTPYIDYEKELLTYKKHISKCISQLNVYKERIQNFWEEPEVTKNTINGTMNPKADVLLVTATKVESKAVIDIFQDATIQVPQRVPIGDRIYHSIGSVNGAKIFMVQSEMGSGGPGASLQTVEKGIHALSPGIVIMVGIAYGMDSEKQAIGEILVSQQLMLYELQRVGTKNESPKIILRGDKAHASSRLLSYFRSADIDWDESKCKVNFGLILSGEKLVDNIDFRQQLYDLCPEAIGGEMEGSGLYVACLDKKIDWILVKSICDWADGNKNENKDNQQKLAAGNAASFVLHVLQQVPFTGKG</sequence>
<accession>A0A832SM44</accession>
<dbReference type="GO" id="GO:0019284">
    <property type="term" value="P:L-methionine salvage from S-adenosylmethionine"/>
    <property type="evidence" value="ECO:0007669"/>
    <property type="project" value="TreeGrafter"/>
</dbReference>
<feature type="domain" description="Nucleoside phosphorylase" evidence="1">
    <location>
        <begin position="135"/>
        <end position="369"/>
    </location>
</feature>
<dbReference type="InterPro" id="IPR035994">
    <property type="entry name" value="Nucleoside_phosphorylase_sf"/>
</dbReference>
<dbReference type="RefSeq" id="WP_011023413.1">
    <property type="nucleotide sequence ID" value="NZ_DUJU01000187.1"/>
</dbReference>
<proteinExistence type="predicted"/>
<dbReference type="Proteomes" id="UP000600774">
    <property type="component" value="Unassembled WGS sequence"/>
</dbReference>
<name>A0A832SM44_9EURY</name>
<dbReference type="Pfam" id="PF01048">
    <property type="entry name" value="PNP_UDP_1"/>
    <property type="match status" value="1"/>
</dbReference>
<dbReference type="PANTHER" id="PTHR46832">
    <property type="entry name" value="5'-METHYLTHIOADENOSINE/S-ADENOSYLHOMOCYSTEINE NUCLEOSIDASE"/>
    <property type="match status" value="1"/>
</dbReference>
<evidence type="ECO:0000259" key="1">
    <source>
        <dbReference type="Pfam" id="PF01048"/>
    </source>
</evidence>
<dbReference type="PANTHER" id="PTHR46832:SF1">
    <property type="entry name" value="5'-METHYLTHIOADENOSINE_S-ADENOSYLHOMOCYSTEINE NUCLEOSIDASE"/>
    <property type="match status" value="1"/>
</dbReference>
<dbReference type="GO" id="GO:0008930">
    <property type="term" value="F:methylthioadenosine nucleosidase activity"/>
    <property type="evidence" value="ECO:0007669"/>
    <property type="project" value="TreeGrafter"/>
</dbReference>
<reference evidence="2" key="1">
    <citation type="journal article" date="2020" name="bioRxiv">
        <title>A rank-normalized archaeal taxonomy based on genome phylogeny resolves widespread incomplete and uneven classifications.</title>
        <authorList>
            <person name="Rinke C."/>
            <person name="Chuvochina M."/>
            <person name="Mussig A.J."/>
            <person name="Chaumeil P.-A."/>
            <person name="Waite D.W."/>
            <person name="Whitman W.B."/>
            <person name="Parks D.H."/>
            <person name="Hugenholtz P."/>
        </authorList>
    </citation>
    <scope>NUCLEOTIDE SEQUENCE</scope>
    <source>
        <strain evidence="2">UBA8876</strain>
    </source>
</reference>
<dbReference type="AlphaFoldDB" id="A0A832SM44"/>